<keyword evidence="9" id="KW-0418">Kinase</keyword>
<dbReference type="InterPro" id="IPR050428">
    <property type="entry name" value="TCS_sensor_his_kinase"/>
</dbReference>
<evidence type="ECO:0000256" key="2">
    <source>
        <dbReference type="ARBA" id="ARBA00004651"/>
    </source>
</evidence>
<dbReference type="Proteomes" id="UP001596989">
    <property type="component" value="Unassembled WGS sequence"/>
</dbReference>
<dbReference type="Pfam" id="PF02518">
    <property type="entry name" value="HATPase_c"/>
    <property type="match status" value="1"/>
</dbReference>
<dbReference type="SMART" id="SM00304">
    <property type="entry name" value="HAMP"/>
    <property type="match status" value="1"/>
</dbReference>
<keyword evidence="5" id="KW-0597">Phosphoprotein</keyword>
<reference evidence="18" key="1">
    <citation type="journal article" date="2019" name="Int. J. Syst. Evol. Microbiol.">
        <title>The Global Catalogue of Microorganisms (GCM) 10K type strain sequencing project: providing services to taxonomists for standard genome sequencing and annotation.</title>
        <authorList>
            <consortium name="The Broad Institute Genomics Platform"/>
            <consortium name="The Broad Institute Genome Sequencing Center for Infectious Disease"/>
            <person name="Wu L."/>
            <person name="Ma J."/>
        </authorList>
    </citation>
    <scope>NUCLEOTIDE SEQUENCE [LARGE SCALE GENOMIC DNA]</scope>
    <source>
        <strain evidence="18">CCUG 59129</strain>
    </source>
</reference>
<dbReference type="SUPFAM" id="SSF55874">
    <property type="entry name" value="ATPase domain of HSP90 chaperone/DNA topoisomerase II/histidine kinase"/>
    <property type="match status" value="1"/>
</dbReference>
<dbReference type="SUPFAM" id="SSF47384">
    <property type="entry name" value="Homodimeric domain of signal transducing histidine kinase"/>
    <property type="match status" value="1"/>
</dbReference>
<evidence type="ECO:0000256" key="3">
    <source>
        <dbReference type="ARBA" id="ARBA00012438"/>
    </source>
</evidence>
<feature type="transmembrane region" description="Helical" evidence="14">
    <location>
        <begin position="156"/>
        <end position="176"/>
    </location>
</feature>
<proteinExistence type="predicted"/>
<keyword evidence="11 14" id="KW-1133">Transmembrane helix</keyword>
<dbReference type="InterPro" id="IPR003660">
    <property type="entry name" value="HAMP_dom"/>
</dbReference>
<keyword evidence="4" id="KW-1003">Cell membrane</keyword>
<dbReference type="Gene3D" id="6.10.340.10">
    <property type="match status" value="1"/>
</dbReference>
<keyword evidence="10 17" id="KW-0067">ATP-binding</keyword>
<dbReference type="Pfam" id="PF00512">
    <property type="entry name" value="HisKA"/>
    <property type="match status" value="1"/>
</dbReference>
<evidence type="ECO:0000256" key="6">
    <source>
        <dbReference type="ARBA" id="ARBA00022679"/>
    </source>
</evidence>
<evidence type="ECO:0000256" key="8">
    <source>
        <dbReference type="ARBA" id="ARBA00022741"/>
    </source>
</evidence>
<evidence type="ECO:0000256" key="7">
    <source>
        <dbReference type="ARBA" id="ARBA00022692"/>
    </source>
</evidence>
<evidence type="ECO:0000313" key="18">
    <source>
        <dbReference type="Proteomes" id="UP001596989"/>
    </source>
</evidence>
<dbReference type="EMBL" id="JBHTJZ010000004">
    <property type="protein sequence ID" value="MFD0958233.1"/>
    <property type="molecule type" value="Genomic_DNA"/>
</dbReference>
<dbReference type="InterPro" id="IPR005467">
    <property type="entry name" value="His_kinase_dom"/>
</dbReference>
<feature type="transmembrane region" description="Helical" evidence="14">
    <location>
        <begin position="7"/>
        <end position="30"/>
    </location>
</feature>
<comment type="caution">
    <text evidence="17">The sequence shown here is derived from an EMBL/GenBank/DDBJ whole genome shotgun (WGS) entry which is preliminary data.</text>
</comment>
<dbReference type="InterPro" id="IPR036890">
    <property type="entry name" value="HATPase_C_sf"/>
</dbReference>
<dbReference type="SMART" id="SM00388">
    <property type="entry name" value="HisKA"/>
    <property type="match status" value="1"/>
</dbReference>
<comment type="catalytic activity">
    <reaction evidence="1">
        <text>ATP + protein L-histidine = ADP + protein N-phospho-L-histidine.</text>
        <dbReference type="EC" id="2.7.13.3"/>
    </reaction>
</comment>
<keyword evidence="18" id="KW-1185">Reference proteome</keyword>
<evidence type="ECO:0000313" key="17">
    <source>
        <dbReference type="EMBL" id="MFD0958233.1"/>
    </source>
</evidence>
<dbReference type="PROSITE" id="PS50885">
    <property type="entry name" value="HAMP"/>
    <property type="match status" value="1"/>
</dbReference>
<dbReference type="Pfam" id="PF00672">
    <property type="entry name" value="HAMP"/>
    <property type="match status" value="1"/>
</dbReference>
<evidence type="ECO:0000256" key="11">
    <source>
        <dbReference type="ARBA" id="ARBA00022989"/>
    </source>
</evidence>
<accession>A0ABW3HL46</accession>
<evidence type="ECO:0000256" key="1">
    <source>
        <dbReference type="ARBA" id="ARBA00000085"/>
    </source>
</evidence>
<feature type="domain" description="Histidine kinase" evidence="15">
    <location>
        <begin position="239"/>
        <end position="451"/>
    </location>
</feature>
<keyword evidence="8" id="KW-0547">Nucleotide-binding</keyword>
<dbReference type="InterPro" id="IPR003661">
    <property type="entry name" value="HisK_dim/P_dom"/>
</dbReference>
<protein>
    <recommendedName>
        <fullName evidence="3">histidine kinase</fullName>
        <ecNumber evidence="3">2.7.13.3</ecNumber>
    </recommendedName>
</protein>
<dbReference type="EC" id="2.7.13.3" evidence="3"/>
<gene>
    <name evidence="17" type="ORF">ACFQ2I_02390</name>
</gene>
<keyword evidence="6" id="KW-0808">Transferase</keyword>
<dbReference type="PRINTS" id="PR00344">
    <property type="entry name" value="BCTRLSENSOR"/>
</dbReference>
<name>A0ABW3HL46_9BACL</name>
<keyword evidence="7 14" id="KW-0812">Transmembrane</keyword>
<evidence type="ECO:0000256" key="12">
    <source>
        <dbReference type="ARBA" id="ARBA00023012"/>
    </source>
</evidence>
<dbReference type="GO" id="GO:0005524">
    <property type="term" value="F:ATP binding"/>
    <property type="evidence" value="ECO:0007669"/>
    <property type="project" value="UniProtKB-KW"/>
</dbReference>
<evidence type="ECO:0000259" key="16">
    <source>
        <dbReference type="PROSITE" id="PS50885"/>
    </source>
</evidence>
<dbReference type="PROSITE" id="PS50109">
    <property type="entry name" value="HIS_KIN"/>
    <property type="match status" value="1"/>
</dbReference>
<evidence type="ECO:0000256" key="13">
    <source>
        <dbReference type="ARBA" id="ARBA00023136"/>
    </source>
</evidence>
<dbReference type="InterPro" id="IPR036097">
    <property type="entry name" value="HisK_dim/P_sf"/>
</dbReference>
<dbReference type="Gene3D" id="3.30.565.10">
    <property type="entry name" value="Histidine kinase-like ATPase, C-terminal domain"/>
    <property type="match status" value="1"/>
</dbReference>
<evidence type="ECO:0000256" key="10">
    <source>
        <dbReference type="ARBA" id="ARBA00022840"/>
    </source>
</evidence>
<sequence length="456" mass="50910">MKLKSKIHLYSSVMFAALLIIMNLSIYVAFSGMSIDSGLDETEAKTETTAERLRQSAGSIPEADLLRAYVPLDGMLRIVTQDGNNAAMVTSSSELELSKRPALYYPRKHVEVVKEAGHTYTLVSVPVIWMEGEVVNVQVMESLQATMDNLDVLRTALMLVTAIALIPVVLSGRLLGSLIMRPITAMTTTMRDIKGSGTFKRLEQDGKSKDELKEMGDTFNEMIELLESNYDKQKRFVSNASHELKTPLTVIESYSSLLLRRGKERPELLEESLRAIHSEAVRMKEMTEQLLLLAKHKEQWNIELQELDLVQLAEESARAFRSAYDREVNVSAELRPVMAHTDQNKLKQLLFIFLDNARKYSDEGITITVERHGDRGRIRITDRGIGIPKEDLSKVFDRFFRVDQARSRKTGGVGLGLSLAQEIAAAIGIVVALDSLEGVGTTVTLTLENVPVEGKK</sequence>
<dbReference type="SMART" id="SM00387">
    <property type="entry name" value="HATPase_c"/>
    <property type="match status" value="1"/>
</dbReference>
<dbReference type="CDD" id="cd06225">
    <property type="entry name" value="HAMP"/>
    <property type="match status" value="1"/>
</dbReference>
<dbReference type="CDD" id="cd00075">
    <property type="entry name" value="HATPase"/>
    <property type="match status" value="1"/>
</dbReference>
<evidence type="ECO:0000256" key="4">
    <source>
        <dbReference type="ARBA" id="ARBA00022475"/>
    </source>
</evidence>
<dbReference type="PANTHER" id="PTHR45436:SF5">
    <property type="entry name" value="SENSOR HISTIDINE KINASE TRCS"/>
    <property type="match status" value="1"/>
</dbReference>
<evidence type="ECO:0000256" key="5">
    <source>
        <dbReference type="ARBA" id="ARBA00022553"/>
    </source>
</evidence>
<comment type="subcellular location">
    <subcellularLocation>
        <location evidence="2">Cell membrane</location>
        <topology evidence="2">Multi-pass membrane protein</topology>
    </subcellularLocation>
</comment>
<evidence type="ECO:0000256" key="14">
    <source>
        <dbReference type="SAM" id="Phobius"/>
    </source>
</evidence>
<dbReference type="Gene3D" id="1.10.287.130">
    <property type="match status" value="1"/>
</dbReference>
<keyword evidence="12" id="KW-0902">Two-component regulatory system</keyword>
<evidence type="ECO:0000256" key="9">
    <source>
        <dbReference type="ARBA" id="ARBA00022777"/>
    </source>
</evidence>
<keyword evidence="13 14" id="KW-0472">Membrane</keyword>
<dbReference type="InterPro" id="IPR003594">
    <property type="entry name" value="HATPase_dom"/>
</dbReference>
<organism evidence="17 18">
    <name type="scientific">Paenibacillus chungangensis</name>
    <dbReference type="NCBI Taxonomy" id="696535"/>
    <lineage>
        <taxon>Bacteria</taxon>
        <taxon>Bacillati</taxon>
        <taxon>Bacillota</taxon>
        <taxon>Bacilli</taxon>
        <taxon>Bacillales</taxon>
        <taxon>Paenibacillaceae</taxon>
        <taxon>Paenibacillus</taxon>
    </lineage>
</organism>
<feature type="domain" description="HAMP" evidence="16">
    <location>
        <begin position="177"/>
        <end position="231"/>
    </location>
</feature>
<dbReference type="PANTHER" id="PTHR45436">
    <property type="entry name" value="SENSOR HISTIDINE KINASE YKOH"/>
    <property type="match status" value="1"/>
</dbReference>
<dbReference type="InterPro" id="IPR004358">
    <property type="entry name" value="Sig_transdc_His_kin-like_C"/>
</dbReference>
<dbReference type="CDD" id="cd00082">
    <property type="entry name" value="HisKA"/>
    <property type="match status" value="1"/>
</dbReference>
<dbReference type="RefSeq" id="WP_377561885.1">
    <property type="nucleotide sequence ID" value="NZ_JBHTJZ010000004.1"/>
</dbReference>
<evidence type="ECO:0000259" key="15">
    <source>
        <dbReference type="PROSITE" id="PS50109"/>
    </source>
</evidence>